<feature type="region of interest" description="Disordered" evidence="1">
    <location>
        <begin position="1348"/>
        <end position="1376"/>
    </location>
</feature>
<feature type="region of interest" description="Disordered" evidence="1">
    <location>
        <begin position="398"/>
        <end position="417"/>
    </location>
</feature>
<dbReference type="PANTHER" id="PTHR21344:SF1">
    <property type="entry name" value="RAL GTPASE-ACTIVATING PROTEIN SUBUNIT BETA"/>
    <property type="match status" value="1"/>
</dbReference>
<sequence>MTENDKAADWPAIELCAPKLGILSNFSSSAADTVAHVLIRELVERVDRPSATDVNCFSNDQEVDWVMQVINHALQLPFVPAQSHDTLRAAVRIYLAWTSALTAAPHDCCPKQLLMHPDRYFRKILEALRFVFLDKPAPIHPSDVGLCLSRQGAQIRTVLNTVQHVAETVVDEFRDECWSRSLLFLINATDQLLSVGRASRGCQESIGCLMAGDLCHVLFDCWLQAALNELIPSPSYWRTLTALCRRCLHHVPLVECWARALLQLTVLLLRNLYGHDLSNVHIDETRIFGPTTDDPPTFFPDHLGIVKNVWLNMFNLLGNPANFTREMFAQIEAHLGSKSSELAHFTEQTSLTFFLAVLAYKKMVDMFFDDPSVYIDFSESEDLHSQWLEALVNGEQRHHQQNEWDQQHNLHQPQYGQQQLQHRLSNMSSLSVSHSVPNTPAPSVAAAARKSVAIDFPPPPELVAAALQLQLNSSNNGNRVRAEQHVWYTLRNNEFKQYSYNNSGPSSLSDHRQHHPLSGPLLAVFLQCLGDAALFQLHSVASSLTVVEPQKQHRLSVAAPLSSSTASSSSNTTTTSSSSSNSSCGNYCSDPAMLGAVPHQFRSPSDFPAVEGVAAGRSTALAALCRIVCAKRSRERLDDEQLAQFFTILHEALISRDRLMLCALLFHTADELFKLALNGVQILLPNYVMAIDIVHTESMKLRLHPSASQAEMRAACLRALASVLAWPSVFGNNFILCRKTPPASNKPPGNYAVRNRISRQGSSANLLETEQHYTDLRLRMQRVLVHALRNESVPANVQLALALCALFACESARYDLALLATEDSERRLCQKDERAVAEMPTTVEARECDNGAESAKDDAPPFSISLVRAIVSAVCDNLCKPTWASDTLSCLAAFDSLNCLSSLPHRILFHQGELSIGSLIITSLCRFIDLQLQKPPPHHSRDMHSTVVAAYSCMNVWLNAAPALAEIESCLCTVAQTIELGITGGRDMAPDHYKPASQRVRDAAEMLLHSLFADAHDKRTAIDEFALVQKFGLDLAQFRHFYIGESTILSLYEAQPVVHLSDGLPAVIAVFRTPFYEPWATTLQLLPQAKCRGQKCAGNGTTEYQKQQQQQHQNGFFSPHSNAPSPGCTSLTGQLQTTETELNSGSSGHGTSSVDETATPNGQQQQQQQRRLSTTVKQFEIPREVLLPQCKLDAQFPRLEPVPAPVAEVQSQLAQIRARLAQGSGAPVGDRDTRNVWLNASLGAILTKTPTPESPVAKCNSLRVFLYDMGLVNRRAFGREFTPLDNSSFDIFYDSLSVTVDQHPVRLAETVSVFYVREGQRSAEEILQNNINLRQTNPHYCRLLGQLGKPTARKAPPPTKSMKMPPSPRATKSGAVLVPPPPAQLAPPQQQPHGGYVLDGLEHYIRWKDAQVEIAFITPTGRMLLNVPPPTSSSSSALFVPTPTMATHFPTTTAVMAPQALPSQPEALSDNTAAAQHQNAAGQQKPTGPLSARRTTIATTEQQQQQQQQQQQLTNRQRTNHKNLFYADQSTEFAYRTLQANTVLRELDHGRDQLLLARSIDEIHGMELQFGRQHPGQQLLNYASEHGDSGQHGVGHVAATAAAARAAAHEHHHLVEFEQDVPTCRATILTMPPSSTMSAEAVPPMTLMTATSVIVRSARFTTKWRRHALLARERMAQESLLSSYAAAADGRELLQEEEEEEKLETDGQMGKAAEGAGGGAAEDGQQPREMKASMDGQASSREERCGDTDGSRKSSFVLGSARANRRRRRSSPDASIDSSGSSINQRWVQQQQQLQYVPGLDDGSGTVSPGSGSIVLSARKGGTAAAAAAELDRLDLTGLVCSTGCGAVQRQDSIGFIDAHSPPISPLTLSPADAEGRTARRRSSIFRDMLMVGTGGGGDRRKSTTIFDQSLLIKKQQQQQQNQRGSDGSEEAAVVVGGDGDGTFAQPSLELVPKTPTPMPMQPATSAASMSSYFKSFFRRSSKTPQQQPQNVLPENDEQRTSTTTPTGTGRRPSSRIELASSSSELFGFEQVEQQQQQLLQQQQQLKQLEKLEQFTSTTCNLTSPKSSFSTSSRRESVMTKNVVDPDERRNGSLTLPSFADDSHANANANVQQLSQDRARTKSCVSADDTASTTTSKSEAATVTTTTATMTGAAKAYAKRCADQRILVVWLERTEDMDTFPLDDLIQFTPVGTVPITAMAPTTAASAAELSSLHVQPPPPDHLCFFLSPIERGLCRVQVAGVWTKYGQPGPLLNGTVVSMGALPALLRQTICNVARRKAVELENYQMTHVRRRHAIAEFGRRFPSRLNYTDFVEQLISDG</sequence>
<feature type="compositionally biased region" description="Low complexity" evidence="1">
    <location>
        <begin position="1129"/>
        <end position="1142"/>
    </location>
</feature>
<accession>A0A914IE06</accession>
<feature type="region of interest" description="Disordered" evidence="1">
    <location>
        <begin position="1464"/>
        <end position="1519"/>
    </location>
</feature>
<feature type="compositionally biased region" description="Low complexity" evidence="1">
    <location>
        <begin position="1772"/>
        <end position="1787"/>
    </location>
</feature>
<feature type="compositionally biased region" description="Low complexity" evidence="1">
    <location>
        <begin position="2063"/>
        <end position="2072"/>
    </location>
</feature>
<feature type="compositionally biased region" description="Low complexity" evidence="1">
    <location>
        <begin position="562"/>
        <end position="583"/>
    </location>
</feature>
<feature type="compositionally biased region" description="Low complexity" evidence="1">
    <location>
        <begin position="1349"/>
        <end position="1364"/>
    </location>
</feature>
<feature type="compositionally biased region" description="Low complexity" evidence="1">
    <location>
        <begin position="2001"/>
        <end position="2020"/>
    </location>
</feature>
<feature type="compositionally biased region" description="Polar residues" evidence="1">
    <location>
        <begin position="1143"/>
        <end position="1162"/>
    </location>
</feature>
<feature type="region of interest" description="Disordered" evidence="1">
    <location>
        <begin position="557"/>
        <end position="583"/>
    </location>
</feature>
<evidence type="ECO:0000313" key="4">
    <source>
        <dbReference type="WBParaSite" id="Gr19_v10_g998.t1"/>
    </source>
</evidence>
<dbReference type="SUPFAM" id="SSF111347">
    <property type="entry name" value="Rap/Ran-GAP"/>
    <property type="match status" value="1"/>
</dbReference>
<evidence type="ECO:0000256" key="1">
    <source>
        <dbReference type="SAM" id="MobiDB-lite"/>
    </source>
</evidence>
<dbReference type="GO" id="GO:0005096">
    <property type="term" value="F:GTPase activator activity"/>
    <property type="evidence" value="ECO:0007669"/>
    <property type="project" value="InterPro"/>
</dbReference>
<dbReference type="WBParaSite" id="Gr19_v10_g998.t1">
    <property type="protein sequence ID" value="Gr19_v10_g998.t1"/>
    <property type="gene ID" value="Gr19_v10_g998"/>
</dbReference>
<feature type="compositionally biased region" description="Basic and acidic residues" evidence="1">
    <location>
        <begin position="1740"/>
        <end position="1752"/>
    </location>
</feature>
<feature type="region of interest" description="Disordered" evidence="1">
    <location>
        <begin position="1098"/>
        <end position="1174"/>
    </location>
</feature>
<organism evidence="3 4">
    <name type="scientific">Globodera rostochiensis</name>
    <name type="common">Golden nematode worm</name>
    <name type="synonym">Heterodera rostochiensis</name>
    <dbReference type="NCBI Taxonomy" id="31243"/>
    <lineage>
        <taxon>Eukaryota</taxon>
        <taxon>Metazoa</taxon>
        <taxon>Ecdysozoa</taxon>
        <taxon>Nematoda</taxon>
        <taxon>Chromadorea</taxon>
        <taxon>Rhabditida</taxon>
        <taxon>Tylenchina</taxon>
        <taxon>Tylenchomorpha</taxon>
        <taxon>Tylenchoidea</taxon>
        <taxon>Heteroderidae</taxon>
        <taxon>Heteroderinae</taxon>
        <taxon>Globodera</taxon>
    </lineage>
</organism>
<feature type="compositionally biased region" description="Low complexity" evidence="1">
    <location>
        <begin position="1502"/>
        <end position="1512"/>
    </location>
</feature>
<proteinExistence type="predicted"/>
<feature type="domain" description="Ral GTPase-activating protein subunit alpha/beta N-terminal" evidence="2">
    <location>
        <begin position="151"/>
        <end position="274"/>
    </location>
</feature>
<dbReference type="InterPro" id="IPR039930">
    <property type="entry name" value="RALGAPB"/>
</dbReference>
<keyword evidence="3" id="KW-1185">Reference proteome</keyword>
<dbReference type="GO" id="GO:0051056">
    <property type="term" value="P:regulation of small GTPase mediated signal transduction"/>
    <property type="evidence" value="ECO:0007669"/>
    <property type="project" value="InterPro"/>
</dbReference>
<feature type="compositionally biased region" description="Low complexity" evidence="1">
    <location>
        <begin position="1473"/>
        <end position="1484"/>
    </location>
</feature>
<protein>
    <submittedName>
        <fullName evidence="4">Ral GTPase-activating protein subunit alpha/beta N-terminal domain-containing protein</fullName>
    </submittedName>
</protein>
<evidence type="ECO:0000313" key="3">
    <source>
        <dbReference type="Proteomes" id="UP000887572"/>
    </source>
</evidence>
<name>A0A914IE06_GLORO</name>
<feature type="region of interest" description="Disordered" evidence="1">
    <location>
        <begin position="1692"/>
        <end position="1787"/>
    </location>
</feature>
<feature type="region of interest" description="Disordered" evidence="1">
    <location>
        <begin position="2061"/>
        <end position="2081"/>
    </location>
</feature>
<feature type="region of interest" description="Disordered" evidence="1">
    <location>
        <begin position="1914"/>
        <end position="2020"/>
    </location>
</feature>
<dbReference type="InterPro" id="IPR035974">
    <property type="entry name" value="Rap/Ran-GAP_sf"/>
</dbReference>
<dbReference type="Pfam" id="PF20412">
    <property type="entry name" value="RALGAPB_N"/>
    <property type="match status" value="1"/>
</dbReference>
<feature type="compositionally biased region" description="Polar residues" evidence="1">
    <location>
        <begin position="1984"/>
        <end position="1993"/>
    </location>
</feature>
<evidence type="ECO:0000259" key="2">
    <source>
        <dbReference type="Pfam" id="PF20412"/>
    </source>
</evidence>
<dbReference type="InterPro" id="IPR046859">
    <property type="entry name" value="RGPA/RALGAPB_N"/>
</dbReference>
<reference evidence="4" key="1">
    <citation type="submission" date="2022-11" db="UniProtKB">
        <authorList>
            <consortium name="WormBaseParasite"/>
        </authorList>
    </citation>
    <scope>IDENTIFICATION</scope>
</reference>
<feature type="compositionally biased region" description="Basic and acidic residues" evidence="1">
    <location>
        <begin position="398"/>
        <end position="408"/>
    </location>
</feature>
<feature type="compositionally biased region" description="Polar residues" evidence="1">
    <location>
        <begin position="1114"/>
        <end position="1128"/>
    </location>
</feature>
<dbReference type="PANTHER" id="PTHR21344">
    <property type="entry name" value="RAL GTPASE-ACTIVATING PROTEIN SUBUNIT BETA"/>
    <property type="match status" value="1"/>
</dbReference>
<dbReference type="Proteomes" id="UP000887572">
    <property type="component" value="Unplaced"/>
</dbReference>